<comment type="caution">
    <text evidence="1">The sequence shown here is derived from an EMBL/GenBank/DDBJ whole genome shotgun (WGS) entry which is preliminary data.</text>
</comment>
<reference evidence="1" key="2">
    <citation type="journal article" date="2023" name="IMA Fungus">
        <title>Comparative genomic study of the Penicillium genus elucidates a diverse pangenome and 15 lateral gene transfer events.</title>
        <authorList>
            <person name="Petersen C."/>
            <person name="Sorensen T."/>
            <person name="Nielsen M.R."/>
            <person name="Sondergaard T.E."/>
            <person name="Sorensen J.L."/>
            <person name="Fitzpatrick D.A."/>
            <person name="Frisvad J.C."/>
            <person name="Nielsen K.L."/>
        </authorList>
    </citation>
    <scope>NUCLEOTIDE SEQUENCE</scope>
    <source>
        <strain evidence="1">IBT 17660</strain>
    </source>
</reference>
<evidence type="ECO:0000313" key="2">
    <source>
        <dbReference type="Proteomes" id="UP001147760"/>
    </source>
</evidence>
<dbReference type="Proteomes" id="UP001147760">
    <property type="component" value="Unassembled WGS sequence"/>
</dbReference>
<dbReference type="SUPFAM" id="SSF53167">
    <property type="entry name" value="Purine and uridine phosphorylases"/>
    <property type="match status" value="1"/>
</dbReference>
<protein>
    <submittedName>
        <fullName evidence="1">Uncharacterized protein</fullName>
    </submittedName>
</protein>
<accession>A0A9W9WK44</accession>
<proteinExistence type="predicted"/>
<dbReference type="GO" id="GO:0003824">
    <property type="term" value="F:catalytic activity"/>
    <property type="evidence" value="ECO:0007669"/>
    <property type="project" value="InterPro"/>
</dbReference>
<dbReference type="AlphaFoldDB" id="A0A9W9WK44"/>
<dbReference type="OrthoDB" id="4363784at2759"/>
<evidence type="ECO:0000313" key="1">
    <source>
        <dbReference type="EMBL" id="KAJ5466519.1"/>
    </source>
</evidence>
<dbReference type="GO" id="GO:0009116">
    <property type="term" value="P:nucleoside metabolic process"/>
    <property type="evidence" value="ECO:0007669"/>
    <property type="project" value="InterPro"/>
</dbReference>
<dbReference type="PANTHER" id="PTHR46082">
    <property type="entry name" value="ATP/GTP-BINDING PROTEIN-RELATED"/>
    <property type="match status" value="1"/>
</dbReference>
<reference evidence="1" key="1">
    <citation type="submission" date="2022-12" db="EMBL/GenBank/DDBJ databases">
        <authorList>
            <person name="Petersen C."/>
        </authorList>
    </citation>
    <scope>NUCLEOTIDE SEQUENCE</scope>
    <source>
        <strain evidence="1">IBT 17660</strain>
    </source>
</reference>
<name>A0A9W9WK44_9EURO</name>
<organism evidence="1 2">
    <name type="scientific">Penicillium desertorum</name>
    <dbReference type="NCBI Taxonomy" id="1303715"/>
    <lineage>
        <taxon>Eukaryota</taxon>
        <taxon>Fungi</taxon>
        <taxon>Dikarya</taxon>
        <taxon>Ascomycota</taxon>
        <taxon>Pezizomycotina</taxon>
        <taxon>Eurotiomycetes</taxon>
        <taxon>Eurotiomycetidae</taxon>
        <taxon>Eurotiales</taxon>
        <taxon>Aspergillaceae</taxon>
        <taxon>Penicillium</taxon>
    </lineage>
</organism>
<dbReference type="InterPro" id="IPR035994">
    <property type="entry name" value="Nucleoside_phosphorylase_sf"/>
</dbReference>
<keyword evidence="2" id="KW-1185">Reference proteome</keyword>
<gene>
    <name evidence="1" type="ORF">N7530_010306</name>
</gene>
<sequence>MADCDECDHSKLVPQSKRKADDIVINYGAIASENQVMRHGVTRDNVARELDAACFGMESVGLMDILPCLPIRGICDSSDSHKNKEWKDMPQQLRPHMPGSGCCISGYKWEYDG</sequence>
<dbReference type="Gene3D" id="3.40.50.1580">
    <property type="entry name" value="Nucleoside phosphorylase domain"/>
    <property type="match status" value="1"/>
</dbReference>
<dbReference type="EMBL" id="JAPWDO010000006">
    <property type="protein sequence ID" value="KAJ5466519.1"/>
    <property type="molecule type" value="Genomic_DNA"/>
</dbReference>
<dbReference type="PANTHER" id="PTHR46082:SF11">
    <property type="entry name" value="AAA+ ATPASE DOMAIN-CONTAINING PROTEIN-RELATED"/>
    <property type="match status" value="1"/>
</dbReference>
<dbReference type="InterPro" id="IPR053137">
    <property type="entry name" value="NLR-like"/>
</dbReference>